<dbReference type="EMBL" id="AB027295">
    <property type="protein sequence ID" value="BAB08098.1"/>
    <property type="molecule type" value="Genomic_DNA"/>
</dbReference>
<keyword evidence="2" id="KW-0496">Mitochondrion</keyword>
<evidence type="ECO:0000313" key="2">
    <source>
        <dbReference type="EMBL" id="BAB08098.1"/>
    </source>
</evidence>
<dbReference type="RefSeq" id="NP_062864.1">
    <property type="nucleotide sequence ID" value="NC_002508.1"/>
</dbReference>
<geneLocation type="mitochondrion" evidence="2"/>
<sequence>MQNFIFDMSSPPFNMKVDGRLIINELIKNARQLKNPEKKYLFSVYILVSGKRANVLPSEAKILISDALDELNDSKLAKIGDKKYTILKRVLKRFESIRTRLSKVLNGSEFSDTIANDTGHVKKSIMNLILRSKDQKPFTSFNINILTIAKRIKDYVINDNDILMNTDKDKLAQAIESAKLIDLSKPKKSKNKIDPSKAVVNTTSKKKNKRGSTPASIAKAVASDNNPINNI</sequence>
<reference evidence="2" key="1">
    <citation type="journal article" date="2001" name="Mol. Gen. Genet.">
        <title>The complete DNA sequence of the mitochondrial genome of Physarum polycephalum.</title>
        <authorList>
            <person name="Takano H."/>
            <person name="Abe T."/>
            <person name="Sakurai R."/>
            <person name="Moriyama Y."/>
            <person name="Miyazawa Y."/>
            <person name="Nozaki H."/>
            <person name="Kawano S."/>
            <person name="Sasaki N."/>
            <person name="Kuroiwa T."/>
        </authorList>
    </citation>
    <scope>NUCLEOTIDE SEQUENCE</scope>
</reference>
<accession>Q9MJ64</accession>
<evidence type="ECO:0000256" key="1">
    <source>
        <dbReference type="SAM" id="MobiDB-lite"/>
    </source>
</evidence>
<name>Q9MJ64_PHYPO</name>
<feature type="region of interest" description="Disordered" evidence="1">
    <location>
        <begin position="186"/>
        <end position="231"/>
    </location>
</feature>
<organism evidence="2">
    <name type="scientific">Physarum polycephalum</name>
    <name type="common">Many-headed slime mold</name>
    <name type="synonym">Badhamia polycephala</name>
    <dbReference type="NCBI Taxonomy" id="5791"/>
    <lineage>
        <taxon>Eukaryota</taxon>
        <taxon>Amoebozoa</taxon>
        <taxon>Evosea</taxon>
        <taxon>Eumycetozoa</taxon>
        <taxon>Myxogastria</taxon>
        <taxon>Myxogastromycetidae</taxon>
        <taxon>Physariida</taxon>
        <taxon>Physaraceae</taxon>
        <taxon>Physarum</taxon>
    </lineage>
</organism>
<dbReference type="AlphaFoldDB" id="Q9MJ64"/>
<proteinExistence type="predicted"/>
<dbReference type="GeneID" id="1501707"/>
<protein>
    <submittedName>
        <fullName evidence="2">ORF18</fullName>
    </submittedName>
</protein>